<dbReference type="Proteomes" id="UP001055879">
    <property type="component" value="Linkage Group LG04"/>
</dbReference>
<name>A0ACB9CPT7_ARCLA</name>
<keyword evidence="2" id="KW-1185">Reference proteome</keyword>
<comment type="caution">
    <text evidence="1">The sequence shown here is derived from an EMBL/GenBank/DDBJ whole genome shotgun (WGS) entry which is preliminary data.</text>
</comment>
<protein>
    <submittedName>
        <fullName evidence="1">Uncharacterized protein</fullName>
    </submittedName>
</protein>
<reference evidence="2" key="1">
    <citation type="journal article" date="2022" name="Mol. Ecol. Resour.">
        <title>The genomes of chicory, endive, great burdock and yacon provide insights into Asteraceae palaeo-polyploidization history and plant inulin production.</title>
        <authorList>
            <person name="Fan W."/>
            <person name="Wang S."/>
            <person name="Wang H."/>
            <person name="Wang A."/>
            <person name="Jiang F."/>
            <person name="Liu H."/>
            <person name="Zhao H."/>
            <person name="Xu D."/>
            <person name="Zhang Y."/>
        </authorList>
    </citation>
    <scope>NUCLEOTIDE SEQUENCE [LARGE SCALE GENOMIC DNA]</scope>
    <source>
        <strain evidence="2">cv. Niubang</strain>
    </source>
</reference>
<reference evidence="1 2" key="2">
    <citation type="journal article" date="2022" name="Mol. Ecol. Resour.">
        <title>The genomes of chicory, endive, great burdock and yacon provide insights into Asteraceae paleo-polyploidization history and plant inulin production.</title>
        <authorList>
            <person name="Fan W."/>
            <person name="Wang S."/>
            <person name="Wang H."/>
            <person name="Wang A."/>
            <person name="Jiang F."/>
            <person name="Liu H."/>
            <person name="Zhao H."/>
            <person name="Xu D."/>
            <person name="Zhang Y."/>
        </authorList>
    </citation>
    <scope>NUCLEOTIDE SEQUENCE [LARGE SCALE GENOMIC DNA]</scope>
    <source>
        <strain evidence="2">cv. Niubang</strain>
    </source>
</reference>
<organism evidence="1 2">
    <name type="scientific">Arctium lappa</name>
    <name type="common">Greater burdock</name>
    <name type="synonym">Lappa major</name>
    <dbReference type="NCBI Taxonomy" id="4217"/>
    <lineage>
        <taxon>Eukaryota</taxon>
        <taxon>Viridiplantae</taxon>
        <taxon>Streptophyta</taxon>
        <taxon>Embryophyta</taxon>
        <taxon>Tracheophyta</taxon>
        <taxon>Spermatophyta</taxon>
        <taxon>Magnoliopsida</taxon>
        <taxon>eudicotyledons</taxon>
        <taxon>Gunneridae</taxon>
        <taxon>Pentapetalae</taxon>
        <taxon>asterids</taxon>
        <taxon>campanulids</taxon>
        <taxon>Asterales</taxon>
        <taxon>Asteraceae</taxon>
        <taxon>Carduoideae</taxon>
        <taxon>Cardueae</taxon>
        <taxon>Arctiinae</taxon>
        <taxon>Arctium</taxon>
    </lineage>
</organism>
<gene>
    <name evidence="1" type="ORF">L6452_15779</name>
</gene>
<proteinExistence type="predicted"/>
<sequence length="813" mass="91542">MISSTSKTITYFCYFCTFSLCFYPHRCSAKDNITKGENIHDGADYLESGVFQMGFFSGKGGRYLGIWYAKDTKTVVWVANRDDPVPDATGVLTIAEDGDVKVLDKNQKIYFNTNKGGASKRTLKLFDTGNAVLIEKSEKSTFIWQSFLHPTDTFLQGMNMDLNLKLISWKSPDDPSPGSFVFQEEKIMQYDIMNGTAPRWKSGSGSKNKFPLNQMFPENYSRLLMHHSGNIQYLTRVEPAKDWNLVWEEPKNVCSNYQVCGPYGLCSPSNQTKCSCLLGFEAIESEDNSAGCRREHKICSKGGVNDEFQIVSMIEVSNPTSFESTFELRCKRKCLENCKCRAYSYTRGNTGMQRGRPSNPNRCRIWESDLYNLQMNGTDNISIRVSRGGTGGHHNSSQGSPSPHDASPSFLTKTRILVFAMTTLVILLLCSLSYIYYKRVVPHEQGRNSMLQTDNSERRSVNLVDLDHSREDNIEGIRVPFFEFESILAATDNFSDANKLGEGGFGPVYKGKLPEGIEVAVKRLSSLSGQGLEEFKNEVILIAKLQHRNLVRLLGYCMKGNEKMLVYEYMPNKSLDAFIFDQEPSPLLNWAKRYEIIIGIARGLLYLHQDSRLRIIHRDLKTSNILLDEELNPKISDFGLAKIVKDREMEASTNRVIGTYGYMAPEYALDGLFSTKSDVFSFGVVVLEIISGKKNTQFFKSQQTINLLGYAWSLWKEDRPFELMDQKLVESSNSSEVLKCIIVGLLCVQEDPGDRPTMTNVVLMLAGDIASLPTPKQPAFVARKTMSSSSSSSYKPDQTQTNNSLTVTLQEGR</sequence>
<evidence type="ECO:0000313" key="2">
    <source>
        <dbReference type="Proteomes" id="UP001055879"/>
    </source>
</evidence>
<evidence type="ECO:0000313" key="1">
    <source>
        <dbReference type="EMBL" id="KAI3736241.1"/>
    </source>
</evidence>
<dbReference type="EMBL" id="CM042050">
    <property type="protein sequence ID" value="KAI3736241.1"/>
    <property type="molecule type" value="Genomic_DNA"/>
</dbReference>
<accession>A0ACB9CPT7</accession>